<keyword evidence="7" id="KW-1185">Reference proteome</keyword>
<dbReference type="CDD" id="cd02947">
    <property type="entry name" value="TRX_family"/>
    <property type="match status" value="1"/>
</dbReference>
<dbReference type="OrthoDB" id="9790390at2"/>
<dbReference type="InterPro" id="IPR017937">
    <property type="entry name" value="Thioredoxin_CS"/>
</dbReference>
<evidence type="ECO:0000313" key="6">
    <source>
        <dbReference type="EMBL" id="TWX66699.1"/>
    </source>
</evidence>
<reference evidence="6 7" key="1">
    <citation type="submission" date="2019-07" db="EMBL/GenBank/DDBJ databases">
        <title>Genomes of sea-ice associated Colwellia species.</title>
        <authorList>
            <person name="Bowman J.P."/>
        </authorList>
    </citation>
    <scope>NUCLEOTIDE SEQUENCE [LARGE SCALE GENOMIC DNA]</scope>
    <source>
        <strain evidence="6 7">ACAM 459</strain>
    </source>
</reference>
<accession>A0A5C6QCX9</accession>
<dbReference type="Gene3D" id="3.40.30.10">
    <property type="entry name" value="Glutaredoxin"/>
    <property type="match status" value="1"/>
</dbReference>
<dbReference type="InterPro" id="IPR013766">
    <property type="entry name" value="Thioredoxin_domain"/>
</dbReference>
<dbReference type="Proteomes" id="UP000321822">
    <property type="component" value="Unassembled WGS sequence"/>
</dbReference>
<dbReference type="GO" id="GO:0005829">
    <property type="term" value="C:cytosol"/>
    <property type="evidence" value="ECO:0007669"/>
    <property type="project" value="TreeGrafter"/>
</dbReference>
<comment type="caution">
    <text evidence="6">The sequence shown here is derived from an EMBL/GenBank/DDBJ whole genome shotgun (WGS) entry which is preliminary data.</text>
</comment>
<dbReference type="AlphaFoldDB" id="A0A5C6QCX9"/>
<dbReference type="InterPro" id="IPR036249">
    <property type="entry name" value="Thioredoxin-like_sf"/>
</dbReference>
<evidence type="ECO:0000313" key="7">
    <source>
        <dbReference type="Proteomes" id="UP000321822"/>
    </source>
</evidence>
<dbReference type="PROSITE" id="PS51352">
    <property type="entry name" value="THIOREDOXIN_2"/>
    <property type="match status" value="1"/>
</dbReference>
<gene>
    <name evidence="6" type="ORF">ESZ36_14105</name>
</gene>
<dbReference type="EMBL" id="VOLT01000007">
    <property type="protein sequence ID" value="TWX66699.1"/>
    <property type="molecule type" value="Genomic_DNA"/>
</dbReference>
<dbReference type="GO" id="GO:0015035">
    <property type="term" value="F:protein-disulfide reductase activity"/>
    <property type="evidence" value="ECO:0007669"/>
    <property type="project" value="TreeGrafter"/>
</dbReference>
<organism evidence="6 7">
    <name type="scientific">Colwellia demingiae</name>
    <dbReference type="NCBI Taxonomy" id="89401"/>
    <lineage>
        <taxon>Bacteria</taxon>
        <taxon>Pseudomonadati</taxon>
        <taxon>Pseudomonadota</taxon>
        <taxon>Gammaproteobacteria</taxon>
        <taxon>Alteromonadales</taxon>
        <taxon>Colwelliaceae</taxon>
        <taxon>Colwellia</taxon>
    </lineage>
</organism>
<evidence type="ECO:0000256" key="1">
    <source>
        <dbReference type="ARBA" id="ARBA00022448"/>
    </source>
</evidence>
<keyword evidence="1" id="KW-0813">Transport</keyword>
<keyword evidence="2" id="KW-0249">Electron transport</keyword>
<keyword evidence="3" id="KW-1015">Disulfide bond</keyword>
<evidence type="ECO:0000256" key="2">
    <source>
        <dbReference type="ARBA" id="ARBA00022982"/>
    </source>
</evidence>
<evidence type="ECO:0000259" key="5">
    <source>
        <dbReference type="PROSITE" id="PS51352"/>
    </source>
</evidence>
<dbReference type="GO" id="GO:0045454">
    <property type="term" value="P:cell redox homeostasis"/>
    <property type="evidence" value="ECO:0007669"/>
    <property type="project" value="TreeGrafter"/>
</dbReference>
<name>A0A5C6QCX9_9GAMM</name>
<keyword evidence="4" id="KW-0676">Redox-active center</keyword>
<dbReference type="Pfam" id="PF00085">
    <property type="entry name" value="Thioredoxin"/>
    <property type="match status" value="1"/>
</dbReference>
<protein>
    <submittedName>
        <fullName evidence="6">Thioredoxin family protein</fullName>
    </submittedName>
</protein>
<evidence type="ECO:0000256" key="4">
    <source>
        <dbReference type="ARBA" id="ARBA00023284"/>
    </source>
</evidence>
<dbReference type="PANTHER" id="PTHR45663:SF11">
    <property type="entry name" value="GEO12009P1"/>
    <property type="match status" value="1"/>
</dbReference>
<evidence type="ECO:0000256" key="3">
    <source>
        <dbReference type="ARBA" id="ARBA00023157"/>
    </source>
</evidence>
<dbReference type="PROSITE" id="PS00194">
    <property type="entry name" value="THIOREDOXIN_1"/>
    <property type="match status" value="1"/>
</dbReference>
<proteinExistence type="predicted"/>
<sequence>MLNNLLTKFARVRPLPMKEELNLQGLNWCEHEKSWVLIYFSTSWCAPCKSMAPIMVDVSEHYVDQLNVIKIDVDEQTQLAKQLEVTGVPSLVLLGRSGTKSRLIGGVNIEEINHWLSEQLNHNTIK</sequence>
<dbReference type="SUPFAM" id="SSF52833">
    <property type="entry name" value="Thioredoxin-like"/>
    <property type="match status" value="1"/>
</dbReference>
<dbReference type="PANTHER" id="PTHR45663">
    <property type="entry name" value="GEO12009P1"/>
    <property type="match status" value="1"/>
</dbReference>
<feature type="domain" description="Thioredoxin" evidence="5">
    <location>
        <begin position="9"/>
        <end position="121"/>
    </location>
</feature>